<organism evidence="1 2">
    <name type="scientific">Oceaniferula marina</name>
    <dbReference type="NCBI Taxonomy" id="2748318"/>
    <lineage>
        <taxon>Bacteria</taxon>
        <taxon>Pseudomonadati</taxon>
        <taxon>Verrucomicrobiota</taxon>
        <taxon>Verrucomicrobiia</taxon>
        <taxon>Verrucomicrobiales</taxon>
        <taxon>Verrucomicrobiaceae</taxon>
        <taxon>Oceaniferula</taxon>
    </lineage>
</organism>
<protein>
    <submittedName>
        <fullName evidence="1">Uncharacterized protein</fullName>
    </submittedName>
</protein>
<reference evidence="1 2" key="1">
    <citation type="submission" date="2020-07" db="EMBL/GenBank/DDBJ databases">
        <title>Roseicoccus Jingziensis gen. nov., sp. nov., isolated from coastal seawater.</title>
        <authorList>
            <person name="Feng X."/>
        </authorList>
    </citation>
    <scope>NUCLEOTIDE SEQUENCE [LARGE SCALE GENOMIC DNA]</scope>
    <source>
        <strain evidence="1 2">N1E253</strain>
    </source>
</reference>
<comment type="caution">
    <text evidence="1">The sequence shown here is derived from an EMBL/GenBank/DDBJ whole genome shotgun (WGS) entry which is preliminary data.</text>
</comment>
<proteinExistence type="predicted"/>
<name>A0A851GAM3_9BACT</name>
<dbReference type="Proteomes" id="UP000557872">
    <property type="component" value="Unassembled WGS sequence"/>
</dbReference>
<dbReference type="RefSeq" id="WP_178930983.1">
    <property type="nucleotide sequence ID" value="NZ_JACBAZ010000001.1"/>
</dbReference>
<evidence type="ECO:0000313" key="1">
    <source>
        <dbReference type="EMBL" id="NWK54456.1"/>
    </source>
</evidence>
<sequence>MPGIANLPLPYSQTTVNVNGTDCQAITYQRNPTAMQHMDQAIHRSSDLGITDAWDEIETVVVSITDLPNGMQEVIGRSTVAFDGQNSEFLRVVFTKK</sequence>
<evidence type="ECO:0000313" key="2">
    <source>
        <dbReference type="Proteomes" id="UP000557872"/>
    </source>
</evidence>
<dbReference type="EMBL" id="JACBAZ010000001">
    <property type="protein sequence ID" value="NWK54456.1"/>
    <property type="molecule type" value="Genomic_DNA"/>
</dbReference>
<gene>
    <name evidence="1" type="ORF">HW115_02460</name>
</gene>
<dbReference type="AlphaFoldDB" id="A0A851GAM3"/>
<accession>A0A851GAM3</accession>
<keyword evidence="2" id="KW-1185">Reference proteome</keyword>